<comment type="caution">
    <text evidence="1">The sequence shown here is derived from an EMBL/GenBank/DDBJ whole genome shotgun (WGS) entry which is preliminary data.</text>
</comment>
<proteinExistence type="predicted"/>
<evidence type="ECO:0000313" key="1">
    <source>
        <dbReference type="EMBL" id="KKT36043.1"/>
    </source>
</evidence>
<reference evidence="1 2" key="1">
    <citation type="journal article" date="2015" name="Nature">
        <title>rRNA introns, odd ribosomes, and small enigmatic genomes across a large radiation of phyla.</title>
        <authorList>
            <person name="Brown C.T."/>
            <person name="Hug L.A."/>
            <person name="Thomas B.C."/>
            <person name="Sharon I."/>
            <person name="Castelle C.J."/>
            <person name="Singh A."/>
            <person name="Wilkins M.J."/>
            <person name="Williams K.H."/>
            <person name="Banfield J.F."/>
        </authorList>
    </citation>
    <scope>NUCLEOTIDE SEQUENCE [LARGE SCALE GENOMIC DNA]</scope>
</reference>
<protein>
    <submittedName>
        <fullName evidence="1">Uncharacterized protein</fullName>
    </submittedName>
</protein>
<accession>A0A0G1GNX2</accession>
<gene>
    <name evidence="1" type="ORF">UW23_C0008G0020</name>
</gene>
<evidence type="ECO:0000313" key="2">
    <source>
        <dbReference type="Proteomes" id="UP000034069"/>
    </source>
</evidence>
<dbReference type="EMBL" id="LCHN01000008">
    <property type="protein sequence ID" value="KKT36043.1"/>
    <property type="molecule type" value="Genomic_DNA"/>
</dbReference>
<dbReference type="Proteomes" id="UP000034069">
    <property type="component" value="Unassembled WGS sequence"/>
</dbReference>
<sequence length="31" mass="3212">MVDTIGLGPIALKSVEVQVLSSAQIIELISS</sequence>
<dbReference type="AlphaFoldDB" id="A0A0G1GNX2"/>
<organism evidence="1 2">
    <name type="scientific">Candidatus Collierbacteria bacterium GW2011_GWA1_44_12</name>
    <dbReference type="NCBI Taxonomy" id="1618376"/>
    <lineage>
        <taxon>Bacteria</taxon>
        <taxon>Candidatus Collieribacteriota</taxon>
    </lineage>
</organism>
<name>A0A0G1GNX2_9BACT</name>